<organism evidence="2 3">
    <name type="scientific">Trichinella pseudospiralis</name>
    <name type="common">Parasitic roundworm</name>
    <dbReference type="NCBI Taxonomy" id="6337"/>
    <lineage>
        <taxon>Eukaryota</taxon>
        <taxon>Metazoa</taxon>
        <taxon>Ecdysozoa</taxon>
        <taxon>Nematoda</taxon>
        <taxon>Enoplea</taxon>
        <taxon>Dorylaimia</taxon>
        <taxon>Trichinellida</taxon>
        <taxon>Trichinellidae</taxon>
        <taxon>Trichinella</taxon>
    </lineage>
</organism>
<proteinExistence type="predicted"/>
<reference evidence="2 3" key="1">
    <citation type="submission" date="2015-01" db="EMBL/GenBank/DDBJ databases">
        <title>Evolution of Trichinella species and genotypes.</title>
        <authorList>
            <person name="Korhonen P.K."/>
            <person name="Edoardo P."/>
            <person name="Giuseppe L.R."/>
            <person name="Gasser R.B."/>
        </authorList>
    </citation>
    <scope>NUCLEOTIDE SEQUENCE [LARGE SCALE GENOMIC DNA]</scope>
    <source>
        <strain evidence="2">ISS470</strain>
    </source>
</reference>
<name>A0A0V1FT77_TRIPS</name>
<accession>A0A0V1FT77</accession>
<dbReference type="EMBL" id="JYDT01000036">
    <property type="protein sequence ID" value="KRY89009.1"/>
    <property type="molecule type" value="Genomic_DNA"/>
</dbReference>
<keyword evidence="1" id="KW-0812">Transmembrane</keyword>
<comment type="caution">
    <text evidence="2">The sequence shown here is derived from an EMBL/GenBank/DDBJ whole genome shotgun (WGS) entry which is preliminary data.</text>
</comment>
<keyword evidence="1" id="KW-0472">Membrane</keyword>
<feature type="transmembrane region" description="Helical" evidence="1">
    <location>
        <begin position="56"/>
        <end position="74"/>
    </location>
</feature>
<evidence type="ECO:0000256" key="1">
    <source>
        <dbReference type="SAM" id="Phobius"/>
    </source>
</evidence>
<feature type="transmembrane region" description="Helical" evidence="1">
    <location>
        <begin position="30"/>
        <end position="49"/>
    </location>
</feature>
<protein>
    <submittedName>
        <fullName evidence="2">Uncharacterized protein</fullName>
    </submittedName>
</protein>
<dbReference type="Proteomes" id="UP000054995">
    <property type="component" value="Unassembled WGS sequence"/>
</dbReference>
<evidence type="ECO:0000313" key="3">
    <source>
        <dbReference type="Proteomes" id="UP000054995"/>
    </source>
</evidence>
<dbReference type="AlphaFoldDB" id="A0A0V1FT77"/>
<keyword evidence="3" id="KW-1185">Reference proteome</keyword>
<gene>
    <name evidence="2" type="ORF">T4D_2707</name>
</gene>
<evidence type="ECO:0000313" key="2">
    <source>
        <dbReference type="EMBL" id="KRY89009.1"/>
    </source>
</evidence>
<sequence length="99" mass="10461">MDHHIISVSSLNLLAKISHAHLHQATPTGLAAKLMLYLISFGCFASGTLNRLSACGLIAVIGFSDLSLFLLIVVCVCDGTSNAHNILLAMSVQKIVAPF</sequence>
<keyword evidence="1" id="KW-1133">Transmembrane helix</keyword>